<reference evidence="1" key="1">
    <citation type="submission" date="2021-12" db="EMBL/GenBank/DDBJ databases">
        <authorList>
            <person name="Zaccaron A."/>
            <person name="Stergiopoulos I."/>
        </authorList>
    </citation>
    <scope>NUCLEOTIDE SEQUENCE</scope>
    <source>
        <strain evidence="1">Race5_Kim</strain>
    </source>
</reference>
<dbReference type="OrthoDB" id="62952at2759"/>
<evidence type="ECO:0008006" key="3">
    <source>
        <dbReference type="Google" id="ProtNLM"/>
    </source>
</evidence>
<dbReference type="PANTHER" id="PTHR42085:SF1">
    <property type="entry name" value="F-BOX DOMAIN-CONTAINING PROTEIN"/>
    <property type="match status" value="1"/>
</dbReference>
<evidence type="ECO:0000313" key="2">
    <source>
        <dbReference type="Proteomes" id="UP000756132"/>
    </source>
</evidence>
<proteinExistence type="predicted"/>
<organism evidence="1 2">
    <name type="scientific">Passalora fulva</name>
    <name type="common">Tomato leaf mold</name>
    <name type="synonym">Cladosporium fulvum</name>
    <dbReference type="NCBI Taxonomy" id="5499"/>
    <lineage>
        <taxon>Eukaryota</taxon>
        <taxon>Fungi</taxon>
        <taxon>Dikarya</taxon>
        <taxon>Ascomycota</taxon>
        <taxon>Pezizomycotina</taxon>
        <taxon>Dothideomycetes</taxon>
        <taxon>Dothideomycetidae</taxon>
        <taxon>Mycosphaerellales</taxon>
        <taxon>Mycosphaerellaceae</taxon>
        <taxon>Fulvia</taxon>
    </lineage>
</organism>
<name>A0A9Q8PBK4_PASFU</name>
<dbReference type="AlphaFoldDB" id="A0A9Q8PBK4"/>
<dbReference type="InterPro" id="IPR038883">
    <property type="entry name" value="AN11006-like"/>
</dbReference>
<dbReference type="PANTHER" id="PTHR42085">
    <property type="entry name" value="F-BOX DOMAIN-CONTAINING PROTEIN"/>
    <property type="match status" value="1"/>
</dbReference>
<reference evidence="1" key="2">
    <citation type="journal article" date="2022" name="Microb. Genom.">
        <title>A chromosome-scale genome assembly of the tomato pathogen Cladosporium fulvum reveals a compartmentalized genome architecture and the presence of a dispensable chromosome.</title>
        <authorList>
            <person name="Zaccaron A.Z."/>
            <person name="Chen L.H."/>
            <person name="Samaras A."/>
            <person name="Stergiopoulos I."/>
        </authorList>
    </citation>
    <scope>NUCLEOTIDE SEQUENCE</scope>
    <source>
        <strain evidence="1">Race5_Kim</strain>
    </source>
</reference>
<sequence>MTSEGQTSTYTRTPPAPSKQCHLLELPAELRNRIYELVVADHTSIHQPNLMRTCRQTRGEALSLFYSTHIFHFSFEFDDVLPASLVGWTNSIGKERADLVNKVFFDIWVRNALWTRCLFTLRCTRITDATGIPGQAWRAPTGGLDAPMGWTCYKFASWKDLDKVFQYDSPVEDFRGHW</sequence>
<accession>A0A9Q8PBK4</accession>
<dbReference type="Proteomes" id="UP000756132">
    <property type="component" value="Chromosome 6"/>
</dbReference>
<gene>
    <name evidence="1" type="ORF">CLAFUR5_06752</name>
</gene>
<dbReference type="EMBL" id="CP090168">
    <property type="protein sequence ID" value="UJO19461.1"/>
    <property type="molecule type" value="Genomic_DNA"/>
</dbReference>
<evidence type="ECO:0000313" key="1">
    <source>
        <dbReference type="EMBL" id="UJO19461.1"/>
    </source>
</evidence>
<dbReference type="RefSeq" id="XP_047763827.1">
    <property type="nucleotide sequence ID" value="XM_047905900.1"/>
</dbReference>
<dbReference type="KEGG" id="ffu:CLAFUR5_06752"/>
<keyword evidence="2" id="KW-1185">Reference proteome</keyword>
<protein>
    <recommendedName>
        <fullName evidence="3">F-box domain-containing protein</fullName>
    </recommendedName>
</protein>
<dbReference type="GeneID" id="71986630"/>